<protein>
    <submittedName>
        <fullName evidence="3">Uncharacterized protein</fullName>
    </submittedName>
</protein>
<dbReference type="Proteomes" id="UP000217199">
    <property type="component" value="Unassembled WGS sequence"/>
</dbReference>
<reference evidence="3 4" key="1">
    <citation type="journal article" date="2017" name="Mol. Ecol.">
        <title>Comparative and population genomic landscape of Phellinus noxius: A hypervariable fungus causing root rot in trees.</title>
        <authorList>
            <person name="Chung C.L."/>
            <person name="Lee T.J."/>
            <person name="Akiba M."/>
            <person name="Lee H.H."/>
            <person name="Kuo T.H."/>
            <person name="Liu D."/>
            <person name="Ke H.M."/>
            <person name="Yokoi T."/>
            <person name="Roa M.B."/>
            <person name="Lu M.J."/>
            <person name="Chang Y.Y."/>
            <person name="Ann P.J."/>
            <person name="Tsai J.N."/>
            <person name="Chen C.Y."/>
            <person name="Tzean S.S."/>
            <person name="Ota Y."/>
            <person name="Hattori T."/>
            <person name="Sahashi N."/>
            <person name="Liou R.F."/>
            <person name="Kikuchi T."/>
            <person name="Tsai I.J."/>
        </authorList>
    </citation>
    <scope>NUCLEOTIDE SEQUENCE [LARGE SCALE GENOMIC DNA]</scope>
    <source>
        <strain evidence="3 4">FFPRI411160</strain>
    </source>
</reference>
<proteinExistence type="predicted"/>
<feature type="transmembrane region" description="Helical" evidence="2">
    <location>
        <begin position="129"/>
        <end position="148"/>
    </location>
</feature>
<dbReference type="AlphaFoldDB" id="A0A286UXD2"/>
<feature type="transmembrane region" description="Helical" evidence="2">
    <location>
        <begin position="74"/>
        <end position="93"/>
    </location>
</feature>
<keyword evidence="2" id="KW-0812">Transmembrane</keyword>
<organism evidence="3 4">
    <name type="scientific">Pyrrhoderma noxium</name>
    <dbReference type="NCBI Taxonomy" id="2282107"/>
    <lineage>
        <taxon>Eukaryota</taxon>
        <taxon>Fungi</taxon>
        <taxon>Dikarya</taxon>
        <taxon>Basidiomycota</taxon>
        <taxon>Agaricomycotina</taxon>
        <taxon>Agaricomycetes</taxon>
        <taxon>Hymenochaetales</taxon>
        <taxon>Hymenochaetaceae</taxon>
        <taxon>Pyrrhoderma</taxon>
    </lineage>
</organism>
<name>A0A286UXD2_9AGAM</name>
<feature type="compositionally biased region" description="Basic and acidic residues" evidence="1">
    <location>
        <begin position="38"/>
        <end position="59"/>
    </location>
</feature>
<dbReference type="EMBL" id="NBII01000001">
    <property type="protein sequence ID" value="PAV24273.1"/>
    <property type="molecule type" value="Genomic_DNA"/>
</dbReference>
<accession>A0A286UXD2</accession>
<gene>
    <name evidence="3" type="ORF">PNOK_0134100</name>
</gene>
<dbReference type="InParanoid" id="A0A286UXD2"/>
<dbReference type="OrthoDB" id="2607755at2759"/>
<evidence type="ECO:0000256" key="2">
    <source>
        <dbReference type="SAM" id="Phobius"/>
    </source>
</evidence>
<feature type="region of interest" description="Disordered" evidence="1">
    <location>
        <begin position="28"/>
        <end position="61"/>
    </location>
</feature>
<keyword evidence="2" id="KW-0472">Membrane</keyword>
<evidence type="ECO:0000256" key="1">
    <source>
        <dbReference type="SAM" id="MobiDB-lite"/>
    </source>
</evidence>
<keyword evidence="2" id="KW-1133">Transmembrane helix</keyword>
<evidence type="ECO:0000313" key="4">
    <source>
        <dbReference type="Proteomes" id="UP000217199"/>
    </source>
</evidence>
<sequence>MISRGKQVEITGLGKAIPQKVLWVPKRCKSDSSTTSGKGKEVEERVGAKGGTEGEKDESNFGYDPPLYNGKPPFWARWVFVLLAIDVLFTGLSTDMVMRNWKMESNEPPSENGSSQERQMVLRPLWQRLALAAIEVGIGAAAGALILVSRDRTVWRLVVRHVSPNKLPPSPAGMRPPPKSNKLVPVLSLESGSGQLFISIDGISGHFVLNMNSVTKVLGYKGEEVKESQVLNELLKKHEKKVENMIKDTVYINKFVHESARLEDVELVPIRNLRIALCRAWLALGGRLMVRTPRESGPKTGWSSGPAAEGPR</sequence>
<comment type="caution">
    <text evidence="3">The sequence shown here is derived from an EMBL/GenBank/DDBJ whole genome shotgun (WGS) entry which is preliminary data.</text>
</comment>
<evidence type="ECO:0000313" key="3">
    <source>
        <dbReference type="EMBL" id="PAV24273.1"/>
    </source>
</evidence>
<keyword evidence="4" id="KW-1185">Reference proteome</keyword>